<dbReference type="InterPro" id="IPR041898">
    <property type="entry name" value="MAGE_WH1"/>
</dbReference>
<sequence length="342" mass="37925">MPRGQKSKLRYRAKRQQARGENQDQSGAVPTAQETTESSPSCPPVEKRNPQSSPVACTPQESLGIVSFSSPDASASRECCDVGAQNPNAGANEKSSSTSQDASSTQRMRIDPLGRRATMLVQFLLERYKMKEPVKQADMLKVVSRKYKQHFPDLFRKSCELMELIFGIEVQEVNPSTYSLVSKLGLSIEGSRGLPKTGIIMTLLGVIFMRGNRATEEEMWHFLNALGIYAGQRHLIFGEPRKLITKDLVQEKYLEYRQTPGSDPPSYEFLWGSRALAETSKMKVLEILAKINDTDPRAFPVLYDEALRDQAARAGGRAAAGTHTIAQARVPCKSMSFCASQN</sequence>
<reference evidence="2" key="1">
    <citation type="submission" date="2025-08" db="UniProtKB">
        <authorList>
            <consortium name="RefSeq"/>
        </authorList>
    </citation>
    <scope>IDENTIFICATION</scope>
</reference>
<evidence type="ECO:0000313" key="2">
    <source>
        <dbReference type="RefSeq" id="XP_020007931.2"/>
    </source>
</evidence>
<keyword evidence="1" id="KW-1185">Reference proteome</keyword>
<dbReference type="AlphaFoldDB" id="A0A8B7TLS6"/>
<gene>
    <name evidence="2" type="primary">LOC109675685</name>
</gene>
<proteinExistence type="predicted"/>
<evidence type="ECO:0000313" key="1">
    <source>
        <dbReference type="Proteomes" id="UP001732720"/>
    </source>
</evidence>
<dbReference type="Proteomes" id="UP001732720">
    <property type="component" value="Chromosome X"/>
</dbReference>
<dbReference type="GO" id="GO:0000122">
    <property type="term" value="P:negative regulation of transcription by RNA polymerase II"/>
    <property type="evidence" value="ECO:0007669"/>
    <property type="project" value="TreeGrafter"/>
</dbReference>
<dbReference type="Gene3D" id="1.10.10.1200">
    <property type="entry name" value="MAGE homology domain, winged helix WH1 motif"/>
    <property type="match status" value="1"/>
</dbReference>
<dbReference type="InterPro" id="IPR041899">
    <property type="entry name" value="MAGE_WH2"/>
</dbReference>
<dbReference type="InterPro" id="IPR037445">
    <property type="entry name" value="MAGE"/>
</dbReference>
<dbReference type="PANTHER" id="PTHR11736:SF67">
    <property type="entry name" value="MELANOMA-ASSOCIATED ANTIGEN B6B"/>
    <property type="match status" value="1"/>
</dbReference>
<dbReference type="PANTHER" id="PTHR11736">
    <property type="entry name" value="MELANOMA-ASSOCIATED ANTIGEN MAGE ANTIGEN"/>
    <property type="match status" value="1"/>
</dbReference>
<name>A0A8B7TLS6_CASCN</name>
<dbReference type="InterPro" id="IPR002190">
    <property type="entry name" value="MHD_dom"/>
</dbReference>
<dbReference type="Gene3D" id="1.10.10.1210">
    <property type="entry name" value="MAGE homology domain, winged helix WH2 motif"/>
    <property type="match status" value="1"/>
</dbReference>
<dbReference type="KEGG" id="ccan:109675685"/>
<organism evidence="2">
    <name type="scientific">Castor canadensis</name>
    <name type="common">American beaver</name>
    <dbReference type="NCBI Taxonomy" id="51338"/>
    <lineage>
        <taxon>Eukaryota</taxon>
        <taxon>Metazoa</taxon>
        <taxon>Chordata</taxon>
        <taxon>Craniata</taxon>
        <taxon>Vertebrata</taxon>
        <taxon>Euteleostomi</taxon>
        <taxon>Mammalia</taxon>
        <taxon>Eutheria</taxon>
        <taxon>Euarchontoglires</taxon>
        <taxon>Glires</taxon>
        <taxon>Rodentia</taxon>
        <taxon>Castorimorpha</taxon>
        <taxon>Castoridae</taxon>
        <taxon>Castor</taxon>
    </lineage>
</organism>
<dbReference type="GeneID" id="109675685"/>
<dbReference type="RefSeq" id="XP_020007931.2">
    <property type="nucleotide sequence ID" value="XM_020152342.2"/>
</dbReference>
<dbReference type="Pfam" id="PF01454">
    <property type="entry name" value="MAGE"/>
    <property type="match status" value="1"/>
</dbReference>
<dbReference type="FunFam" id="1.10.10.1210:FF:000001">
    <property type="entry name" value="melanoma-associated antigen D1"/>
    <property type="match status" value="1"/>
</dbReference>
<protein>
    <submittedName>
        <fullName evidence="2">Melanoma-associated antigen B4-like</fullName>
    </submittedName>
</protein>
<dbReference type="PROSITE" id="PS50838">
    <property type="entry name" value="MAGE"/>
    <property type="match status" value="1"/>
</dbReference>
<dbReference type="OrthoDB" id="205198at2759"/>
<dbReference type="SMART" id="SM01373">
    <property type="entry name" value="MAGE"/>
    <property type="match status" value="1"/>
</dbReference>
<dbReference type="GO" id="GO:0005634">
    <property type="term" value="C:nucleus"/>
    <property type="evidence" value="ECO:0007669"/>
    <property type="project" value="TreeGrafter"/>
</dbReference>
<accession>A0A8B7TLS6</accession>